<reference evidence="3" key="1">
    <citation type="journal article" date="2021" name="Front. Plant Sci.">
        <title>Chromosome-Scale Genome Assembly for Chinese Sour Jujube and Insights Into Its Genome Evolution and Domestication Signature.</title>
        <authorList>
            <person name="Shen L.-Y."/>
            <person name="Luo H."/>
            <person name="Wang X.-L."/>
            <person name="Wang X.-M."/>
            <person name="Qiu X.-J."/>
            <person name="Liu H."/>
            <person name="Zhou S.-S."/>
            <person name="Jia K.-H."/>
            <person name="Nie S."/>
            <person name="Bao Y.-T."/>
            <person name="Zhang R.-G."/>
            <person name="Yun Q.-Z."/>
            <person name="Chai Y.-H."/>
            <person name="Lu J.-Y."/>
            <person name="Li Y."/>
            <person name="Zhao S.-W."/>
            <person name="Mao J.-F."/>
            <person name="Jia S.-G."/>
            <person name="Mao Y.-M."/>
        </authorList>
    </citation>
    <scope>NUCLEOTIDE SEQUENCE</scope>
    <source>
        <strain evidence="3">AT0</strain>
        <tissue evidence="3">Leaf</tissue>
    </source>
</reference>
<proteinExistence type="predicted"/>
<feature type="transmembrane region" description="Helical" evidence="2">
    <location>
        <begin position="53"/>
        <end position="73"/>
    </location>
</feature>
<dbReference type="GO" id="GO:0001709">
    <property type="term" value="P:cell fate determination"/>
    <property type="evidence" value="ECO:0007669"/>
    <property type="project" value="TreeGrafter"/>
</dbReference>
<evidence type="ECO:0000256" key="2">
    <source>
        <dbReference type="SAM" id="Phobius"/>
    </source>
</evidence>
<evidence type="ECO:0008006" key="5">
    <source>
        <dbReference type="Google" id="ProtNLM"/>
    </source>
</evidence>
<name>A0A978V7S1_ZIZJJ</name>
<dbReference type="PANTHER" id="PTHR33184">
    <property type="entry name" value="PROTEIN TAPETUM DETERMINANT 1-LIKE-RELATED"/>
    <property type="match status" value="1"/>
</dbReference>
<dbReference type="Pfam" id="PF24068">
    <property type="entry name" value="TPD1_C"/>
    <property type="match status" value="2"/>
</dbReference>
<organism evidence="3 4">
    <name type="scientific">Ziziphus jujuba var. spinosa</name>
    <dbReference type="NCBI Taxonomy" id="714518"/>
    <lineage>
        <taxon>Eukaryota</taxon>
        <taxon>Viridiplantae</taxon>
        <taxon>Streptophyta</taxon>
        <taxon>Embryophyta</taxon>
        <taxon>Tracheophyta</taxon>
        <taxon>Spermatophyta</taxon>
        <taxon>Magnoliopsida</taxon>
        <taxon>eudicotyledons</taxon>
        <taxon>Gunneridae</taxon>
        <taxon>Pentapetalae</taxon>
        <taxon>rosids</taxon>
        <taxon>fabids</taxon>
        <taxon>Rosales</taxon>
        <taxon>Rhamnaceae</taxon>
        <taxon>Paliureae</taxon>
        <taxon>Ziziphus</taxon>
    </lineage>
</organism>
<dbReference type="Proteomes" id="UP000813462">
    <property type="component" value="Unassembled WGS sequence"/>
</dbReference>
<keyword evidence="1" id="KW-0732">Signal</keyword>
<gene>
    <name evidence="3" type="ORF">FEM48_Zijuj06G0067000</name>
</gene>
<protein>
    <recommendedName>
        <fullName evidence="5">Protein TAPETUM DETERMINANT 1-like</fullName>
    </recommendedName>
</protein>
<dbReference type="EMBL" id="JAEACU010000006">
    <property type="protein sequence ID" value="KAH7523956.1"/>
    <property type="molecule type" value="Genomic_DNA"/>
</dbReference>
<accession>A0A978V7S1</accession>
<keyword evidence="2" id="KW-0812">Transmembrane</keyword>
<evidence type="ECO:0000313" key="3">
    <source>
        <dbReference type="EMBL" id="KAH7523956.1"/>
    </source>
</evidence>
<dbReference type="InterPro" id="IPR040361">
    <property type="entry name" value="TPD1"/>
</dbReference>
<dbReference type="PANTHER" id="PTHR33184:SF67">
    <property type="entry name" value="PROTEIN TAPETUM DETERMINANT 1"/>
    <property type="match status" value="1"/>
</dbReference>
<comment type="caution">
    <text evidence="3">The sequence shown here is derived from an EMBL/GenBank/DDBJ whole genome shotgun (WGS) entry which is preliminary data.</text>
</comment>
<sequence length="181" mass="19672">MSKGMFSFSSAILIDPNLFKRLKEDDCLVNGGKPLAVGYTISFTHATTFQYPLSMTTSSTVAAAVVLLLLVLFSSSQGRGAKCSKSDIMVVQSQGPPKYNGIPTYVVEILNRSPNGISISDIHVNCGWFSSADLINPNTFKRLKYNDCLVNGGRPLRAGYALSFTYTTTFKYPLSVSSIQC</sequence>
<evidence type="ECO:0000256" key="1">
    <source>
        <dbReference type="ARBA" id="ARBA00022729"/>
    </source>
</evidence>
<keyword evidence="2" id="KW-0472">Membrane</keyword>
<evidence type="ECO:0000313" key="4">
    <source>
        <dbReference type="Proteomes" id="UP000813462"/>
    </source>
</evidence>
<dbReference type="AlphaFoldDB" id="A0A978V7S1"/>
<keyword evidence="2" id="KW-1133">Transmembrane helix</keyword>